<feature type="compositionally biased region" description="Polar residues" evidence="1">
    <location>
        <begin position="1"/>
        <end position="15"/>
    </location>
</feature>
<evidence type="ECO:0000313" key="3">
    <source>
        <dbReference type="Proteomes" id="UP001153678"/>
    </source>
</evidence>
<keyword evidence="3" id="KW-1185">Reference proteome</keyword>
<sequence length="95" mass="10940">MNLEQNPTNSNSQAELDSKKQQLKILETKPNKNPLEKVLLVDKKKELAELLHKKNNHPNSTILILLMLNPKSPEEKVEETLIILDELNFLTKESK</sequence>
<protein>
    <submittedName>
        <fullName evidence="2">2640_t:CDS:1</fullName>
    </submittedName>
</protein>
<name>A0A9W4WYF3_9GLOM</name>
<gene>
    <name evidence="2" type="ORF">FWILDA_LOCUS13595</name>
</gene>
<dbReference type="EMBL" id="CAMKVN010005218">
    <property type="protein sequence ID" value="CAI2188468.1"/>
    <property type="molecule type" value="Genomic_DNA"/>
</dbReference>
<reference evidence="2" key="1">
    <citation type="submission" date="2022-08" db="EMBL/GenBank/DDBJ databases">
        <authorList>
            <person name="Kallberg Y."/>
            <person name="Tangrot J."/>
            <person name="Rosling A."/>
        </authorList>
    </citation>
    <scope>NUCLEOTIDE SEQUENCE</scope>
    <source>
        <strain evidence="2">Wild A</strain>
    </source>
</reference>
<feature type="region of interest" description="Disordered" evidence="1">
    <location>
        <begin position="1"/>
        <end position="22"/>
    </location>
</feature>
<comment type="caution">
    <text evidence="2">The sequence shown here is derived from an EMBL/GenBank/DDBJ whole genome shotgun (WGS) entry which is preliminary data.</text>
</comment>
<evidence type="ECO:0000256" key="1">
    <source>
        <dbReference type="SAM" id="MobiDB-lite"/>
    </source>
</evidence>
<dbReference type="AlphaFoldDB" id="A0A9W4WYF3"/>
<dbReference type="Proteomes" id="UP001153678">
    <property type="component" value="Unassembled WGS sequence"/>
</dbReference>
<evidence type="ECO:0000313" key="2">
    <source>
        <dbReference type="EMBL" id="CAI2188468.1"/>
    </source>
</evidence>
<organism evidence="2 3">
    <name type="scientific">Funneliformis geosporum</name>
    <dbReference type="NCBI Taxonomy" id="1117311"/>
    <lineage>
        <taxon>Eukaryota</taxon>
        <taxon>Fungi</taxon>
        <taxon>Fungi incertae sedis</taxon>
        <taxon>Mucoromycota</taxon>
        <taxon>Glomeromycotina</taxon>
        <taxon>Glomeromycetes</taxon>
        <taxon>Glomerales</taxon>
        <taxon>Glomeraceae</taxon>
        <taxon>Funneliformis</taxon>
    </lineage>
</organism>
<proteinExistence type="predicted"/>
<accession>A0A9W4WYF3</accession>